<evidence type="ECO:0000313" key="6">
    <source>
        <dbReference type="EMBL" id="EFG48049.1"/>
    </source>
</evidence>
<evidence type="ECO:0000256" key="4">
    <source>
        <dbReference type="SAM" id="MobiDB-lite"/>
    </source>
</evidence>
<keyword evidence="7" id="KW-1185">Reference proteome</keyword>
<dbReference type="Gene3D" id="1.10.10.2830">
    <property type="match status" value="1"/>
</dbReference>
<protein>
    <submittedName>
        <fullName evidence="6">ParB-like protein</fullName>
    </submittedName>
</protein>
<feature type="region of interest" description="Disordered" evidence="4">
    <location>
        <begin position="1"/>
        <end position="102"/>
    </location>
</feature>
<dbReference type="Gene3D" id="3.90.1530.30">
    <property type="match status" value="1"/>
</dbReference>
<dbReference type="Pfam" id="PF02195">
    <property type="entry name" value="ParB_N"/>
    <property type="match status" value="1"/>
</dbReference>
<dbReference type="FunFam" id="1.10.10.2830:FF:000001">
    <property type="entry name" value="Chromosome partitioning protein ParB"/>
    <property type="match status" value="1"/>
</dbReference>
<evidence type="ECO:0000256" key="3">
    <source>
        <dbReference type="ARBA" id="ARBA00023125"/>
    </source>
</evidence>
<dbReference type="RefSeq" id="WP_005882593.1">
    <property type="nucleotide sequence ID" value="NZ_ADNU01000018.1"/>
</dbReference>
<dbReference type="Proteomes" id="UP000005714">
    <property type="component" value="Unassembled WGS sequence"/>
</dbReference>
<dbReference type="FunFam" id="3.90.1530.30:FF:000001">
    <property type="entry name" value="Chromosome partitioning protein ParB"/>
    <property type="match status" value="1"/>
</dbReference>
<dbReference type="CDD" id="cd16393">
    <property type="entry name" value="SPO0J_N"/>
    <property type="match status" value="1"/>
</dbReference>
<dbReference type="Pfam" id="PF17762">
    <property type="entry name" value="HTH_ParB"/>
    <property type="match status" value="1"/>
</dbReference>
<comment type="caution">
    <text evidence="6">The sequence shown here is derived from an EMBL/GenBank/DDBJ whole genome shotgun (WGS) entry which is preliminary data.</text>
</comment>
<organism evidence="6 7">
    <name type="scientific">Brevibacterium mcbrellneri ATCC 49030</name>
    <dbReference type="NCBI Taxonomy" id="585530"/>
    <lineage>
        <taxon>Bacteria</taxon>
        <taxon>Bacillati</taxon>
        <taxon>Actinomycetota</taxon>
        <taxon>Actinomycetes</taxon>
        <taxon>Micrococcales</taxon>
        <taxon>Brevibacteriaceae</taxon>
        <taxon>Brevibacterium</taxon>
    </lineage>
</organism>
<proteinExistence type="inferred from homology"/>
<keyword evidence="3" id="KW-0238">DNA-binding</keyword>
<evidence type="ECO:0000256" key="1">
    <source>
        <dbReference type="ARBA" id="ARBA00006295"/>
    </source>
</evidence>
<gene>
    <name evidence="6" type="ORF">HMPREF0183_0565</name>
</gene>
<dbReference type="InterPro" id="IPR050336">
    <property type="entry name" value="Chromosome_partition/occlusion"/>
</dbReference>
<dbReference type="eggNOG" id="COG1475">
    <property type="taxonomic scope" value="Bacteria"/>
</dbReference>
<dbReference type="EMBL" id="ADNU01000018">
    <property type="protein sequence ID" value="EFG48049.1"/>
    <property type="molecule type" value="Genomic_DNA"/>
</dbReference>
<dbReference type="GO" id="GO:0005694">
    <property type="term" value="C:chromosome"/>
    <property type="evidence" value="ECO:0007669"/>
    <property type="project" value="TreeGrafter"/>
</dbReference>
<dbReference type="InterPro" id="IPR003115">
    <property type="entry name" value="ParB_N"/>
</dbReference>
<keyword evidence="2" id="KW-0159">Chromosome partition</keyword>
<dbReference type="STRING" id="585530.HMPREF0183_0565"/>
<reference evidence="6 7" key="1">
    <citation type="submission" date="2010-04" db="EMBL/GenBank/DDBJ databases">
        <authorList>
            <person name="Qin X."/>
            <person name="Bachman B."/>
            <person name="Battles P."/>
            <person name="Bell A."/>
            <person name="Bess C."/>
            <person name="Bickham C."/>
            <person name="Chaboub L."/>
            <person name="Chen D."/>
            <person name="Coyle M."/>
            <person name="Deiros D.R."/>
            <person name="Dinh H."/>
            <person name="Forbes L."/>
            <person name="Fowler G."/>
            <person name="Francisco L."/>
            <person name="Fu Q."/>
            <person name="Gubbala S."/>
            <person name="Hale W."/>
            <person name="Han Y."/>
            <person name="Hemphill L."/>
            <person name="Highlander S.K."/>
            <person name="Hirani K."/>
            <person name="Hogues M."/>
            <person name="Jackson L."/>
            <person name="Jakkamsetti A."/>
            <person name="Javaid M."/>
            <person name="Jiang H."/>
            <person name="Korchina V."/>
            <person name="Kovar C."/>
            <person name="Lara F."/>
            <person name="Lee S."/>
            <person name="Mata R."/>
            <person name="Mathew T."/>
            <person name="Moen C."/>
            <person name="Morales K."/>
            <person name="Munidasa M."/>
            <person name="Nazareth L."/>
            <person name="Ngo R."/>
            <person name="Nguyen L."/>
            <person name="Okwuonu G."/>
            <person name="Ongeri F."/>
            <person name="Patil S."/>
            <person name="Petrosino J."/>
            <person name="Pham C."/>
            <person name="Pham P."/>
            <person name="Pu L.-L."/>
            <person name="Puazo M."/>
            <person name="Raj R."/>
            <person name="Reid J."/>
            <person name="Rouhana J."/>
            <person name="Saada N."/>
            <person name="Shang Y."/>
            <person name="Simmons D."/>
            <person name="Thornton R."/>
            <person name="Warren J."/>
            <person name="Weissenberger G."/>
            <person name="Zhang J."/>
            <person name="Zhang L."/>
            <person name="Zhou C."/>
            <person name="Zhu D."/>
            <person name="Muzny D."/>
            <person name="Worley K."/>
            <person name="Gibbs R."/>
        </authorList>
    </citation>
    <scope>NUCLEOTIDE SEQUENCE [LARGE SCALE GENOMIC DNA]</scope>
    <source>
        <strain evidence="6 7">ATCC 49030</strain>
    </source>
</reference>
<evidence type="ECO:0000256" key="2">
    <source>
        <dbReference type="ARBA" id="ARBA00022829"/>
    </source>
</evidence>
<dbReference type="AlphaFoldDB" id="D4YKV5"/>
<dbReference type="GO" id="GO:0003677">
    <property type="term" value="F:DNA binding"/>
    <property type="evidence" value="ECO:0007669"/>
    <property type="project" value="UniProtKB-KW"/>
</dbReference>
<dbReference type="InterPro" id="IPR004437">
    <property type="entry name" value="ParB/RepB/Spo0J"/>
</dbReference>
<dbReference type="SUPFAM" id="SSF110849">
    <property type="entry name" value="ParB/Sulfiredoxin"/>
    <property type="match status" value="1"/>
</dbReference>
<dbReference type="SMART" id="SM00470">
    <property type="entry name" value="ParB"/>
    <property type="match status" value="1"/>
</dbReference>
<sequence>MAERKRGLGRGIGSLIPDVINEDRPVDVFFPQSNKSVSRETSKDPAESMRQSRASKKLLPRTTHEGNATASKNNATRKKTTTAKASSTRKTTKQASNDDVSRETELVAVPGTAFGMLRLDTISPNPRQPRTVFDEDDLDELVTSIQEVGVLQPVVVRVVDTKKPAYELIMGERRLRASKLAGLKEIPAIVREVSDDDLLRDALLENLHRSDLNPLEEAAAYQQLLDDFKCTQEELSERIGRSRPQIANTLRLLRLPGLVQRRVAAGVLSQGHARALLGLNDPAQMEELAQRIVAEGLSVRATEEAVVLLNRGDQKNVSRETRKADAELVSLAQSVGDKLDTKVNIVMGKRKGKMTVDFANQQDLERILKVLGLNE</sequence>
<dbReference type="GO" id="GO:0007059">
    <property type="term" value="P:chromosome segregation"/>
    <property type="evidence" value="ECO:0007669"/>
    <property type="project" value="UniProtKB-KW"/>
</dbReference>
<comment type="similarity">
    <text evidence="1">Belongs to the ParB family.</text>
</comment>
<evidence type="ECO:0000259" key="5">
    <source>
        <dbReference type="SMART" id="SM00470"/>
    </source>
</evidence>
<dbReference type="NCBIfam" id="TIGR00180">
    <property type="entry name" value="parB_part"/>
    <property type="match status" value="1"/>
</dbReference>
<dbReference type="Pfam" id="PF23552">
    <property type="entry name" value="ParB_C"/>
    <property type="match status" value="1"/>
</dbReference>
<dbReference type="InterPro" id="IPR041468">
    <property type="entry name" value="HTH_ParB/Spo0J"/>
</dbReference>
<dbReference type="PANTHER" id="PTHR33375">
    <property type="entry name" value="CHROMOSOME-PARTITIONING PROTEIN PARB-RELATED"/>
    <property type="match status" value="1"/>
</dbReference>
<accession>D4YKV5</accession>
<name>D4YKV5_9MICO</name>
<dbReference type="GO" id="GO:0045881">
    <property type="term" value="P:positive regulation of sporulation resulting in formation of a cellular spore"/>
    <property type="evidence" value="ECO:0007669"/>
    <property type="project" value="TreeGrafter"/>
</dbReference>
<dbReference type="InterPro" id="IPR036086">
    <property type="entry name" value="ParB/Sulfiredoxin_sf"/>
</dbReference>
<dbReference type="PANTHER" id="PTHR33375:SF1">
    <property type="entry name" value="CHROMOSOME-PARTITIONING PROTEIN PARB-RELATED"/>
    <property type="match status" value="1"/>
</dbReference>
<feature type="compositionally biased region" description="Basic and acidic residues" evidence="4">
    <location>
        <begin position="37"/>
        <end position="47"/>
    </location>
</feature>
<dbReference type="InterPro" id="IPR057240">
    <property type="entry name" value="ParB_dimer_C"/>
</dbReference>
<feature type="domain" description="ParB-like N-terminal" evidence="5">
    <location>
        <begin position="115"/>
        <end position="207"/>
    </location>
</feature>
<evidence type="ECO:0000313" key="7">
    <source>
        <dbReference type="Proteomes" id="UP000005714"/>
    </source>
</evidence>
<dbReference type="OrthoDB" id="9802051at2"/>
<dbReference type="SUPFAM" id="SSF109709">
    <property type="entry name" value="KorB DNA-binding domain-like"/>
    <property type="match status" value="1"/>
</dbReference>